<dbReference type="Gene3D" id="2.30.30.40">
    <property type="entry name" value="SH3 Domains"/>
    <property type="match status" value="1"/>
</dbReference>
<dbReference type="PANTHER" id="PTHR12287">
    <property type="entry name" value="EPIDERMAL GROWTH FACTOR RECEPTOR KINASE SUBSTRATE EPS8-RELATED PROTEIN"/>
    <property type="match status" value="1"/>
</dbReference>
<keyword evidence="10" id="KW-1185">Reference proteome</keyword>
<evidence type="ECO:0000256" key="1">
    <source>
        <dbReference type="ARBA" id="ARBA00004496"/>
    </source>
</evidence>
<organism evidence="9 10">
    <name type="scientific">Knipowitschia caucasica</name>
    <name type="common">Caucasian dwarf goby</name>
    <name type="synonym">Pomatoschistus caucasicus</name>
    <dbReference type="NCBI Taxonomy" id="637954"/>
    <lineage>
        <taxon>Eukaryota</taxon>
        <taxon>Metazoa</taxon>
        <taxon>Chordata</taxon>
        <taxon>Craniata</taxon>
        <taxon>Vertebrata</taxon>
        <taxon>Euteleostomi</taxon>
        <taxon>Actinopterygii</taxon>
        <taxon>Neopterygii</taxon>
        <taxon>Teleostei</taxon>
        <taxon>Neoteleostei</taxon>
        <taxon>Acanthomorphata</taxon>
        <taxon>Gobiaria</taxon>
        <taxon>Gobiiformes</taxon>
        <taxon>Gobioidei</taxon>
        <taxon>Gobiidae</taxon>
        <taxon>Gobiinae</taxon>
        <taxon>Knipowitschia</taxon>
    </lineage>
</organism>
<dbReference type="CDD" id="cd09540">
    <property type="entry name" value="SAM_EPS8-like"/>
    <property type="match status" value="1"/>
</dbReference>
<reference evidence="9 10" key="1">
    <citation type="submission" date="2024-04" db="EMBL/GenBank/DDBJ databases">
        <authorList>
            <person name="Waldvogel A.-M."/>
            <person name="Schoenle A."/>
        </authorList>
    </citation>
    <scope>NUCLEOTIDE SEQUENCE [LARGE SCALE GENOMIC DNA]</scope>
</reference>
<dbReference type="GO" id="GO:0005737">
    <property type="term" value="C:cytoplasm"/>
    <property type="evidence" value="ECO:0007669"/>
    <property type="project" value="UniProtKB-SubCell"/>
</dbReference>
<dbReference type="InterPro" id="IPR001452">
    <property type="entry name" value="SH3_domain"/>
</dbReference>
<evidence type="ECO:0000256" key="6">
    <source>
        <dbReference type="PROSITE-ProRule" id="PRU00192"/>
    </source>
</evidence>
<feature type="region of interest" description="Disordered" evidence="7">
    <location>
        <begin position="410"/>
        <end position="448"/>
    </location>
</feature>
<keyword evidence="5" id="KW-0597">Phosphoprotein</keyword>
<feature type="region of interest" description="Disordered" evidence="7">
    <location>
        <begin position="209"/>
        <end position="247"/>
    </location>
</feature>
<dbReference type="Pfam" id="PF18016">
    <property type="entry name" value="SAM_3"/>
    <property type="match status" value="1"/>
</dbReference>
<dbReference type="Pfam" id="PF22975">
    <property type="entry name" value="EPS8_2nd"/>
    <property type="match status" value="1"/>
</dbReference>
<dbReference type="InterPro" id="IPR013761">
    <property type="entry name" value="SAM/pointed_sf"/>
</dbReference>
<evidence type="ECO:0000256" key="5">
    <source>
        <dbReference type="ARBA" id="ARBA00022553"/>
    </source>
</evidence>
<proteinExistence type="inferred from homology"/>
<dbReference type="Gene3D" id="2.30.29.30">
    <property type="entry name" value="Pleckstrin-homology domain (PH domain)/Phosphotyrosine-binding domain (PTB)"/>
    <property type="match status" value="1"/>
</dbReference>
<dbReference type="InterPro" id="IPR055093">
    <property type="entry name" value="EPS8_2nd"/>
</dbReference>
<dbReference type="CDD" id="cd11764">
    <property type="entry name" value="SH3_Eps8"/>
    <property type="match status" value="1"/>
</dbReference>
<dbReference type="GO" id="GO:0003779">
    <property type="term" value="F:actin binding"/>
    <property type="evidence" value="ECO:0007669"/>
    <property type="project" value="TreeGrafter"/>
</dbReference>
<comment type="similarity">
    <text evidence="2">Belongs to the EPS8 family.</text>
</comment>
<evidence type="ECO:0000313" key="10">
    <source>
        <dbReference type="Proteomes" id="UP001497482"/>
    </source>
</evidence>
<dbReference type="InterPro" id="IPR039801">
    <property type="entry name" value="EPS8-like"/>
</dbReference>
<sequence>MSHSLQSDNFSALDEVSSQASNLSRPSAKAVYMQRKQYAASINKMLEKFQYRVEHLFTCDLDGKELSGVSDCVERLRLLDEMGRVWGQNMVMALRGTELLLSDIETKEVLDSISLSDVLEIQSVLDSGVFHSLLTVSVQSRTKPKTSIFLFQCDDARADLVEKHLSQLLSRRHEISSLSSGIASSPPPQEEPVLLWTAPDYEDDMTVSEATLQEEEEEEEEEEAFPSREQTPVPQPTREEEFPVSPGTYTELDRNVDILNHIIGDIEIFMGKISAVLAKNEKKKKKKKKKAGDGMPSAEEFAVCLRKIKSGFILLGELNGRINNPSAADFVHSLFSTLAYVEAHCPKGLPPTILAPLLTPESVQLMSDEATEEEESLWQSLGDAWNTTSAPWAETEEDIPTYNLEFFDGWQPPEVNAEPNPHHSMERQTPTQNKPKWKPQRQYSNKRPGEPEYMIVMYDFTSRNHRELTIAKGDTVELLDKSKQWWKVRNAQGEEGYVPNNVLQFLDEQFDEEEIDGPPVLNKRSKPSEVKAWLEDKGFTKITVRCLGVLSGSMLLGMSREELKTLCPEEGGRVFYQLQSVKAALAAGN</sequence>
<evidence type="ECO:0000256" key="7">
    <source>
        <dbReference type="SAM" id="MobiDB-lite"/>
    </source>
</evidence>
<dbReference type="GO" id="GO:0031982">
    <property type="term" value="C:vesicle"/>
    <property type="evidence" value="ECO:0007669"/>
    <property type="project" value="TreeGrafter"/>
</dbReference>
<dbReference type="InterPro" id="IPR036028">
    <property type="entry name" value="SH3-like_dom_sf"/>
</dbReference>
<name>A0AAV2M7C5_KNICA</name>
<dbReference type="CDD" id="cd01210">
    <property type="entry name" value="PTB_EPS8"/>
    <property type="match status" value="1"/>
</dbReference>
<dbReference type="InterPro" id="IPR013625">
    <property type="entry name" value="PTB"/>
</dbReference>
<accession>A0AAV2M7C5</accession>
<dbReference type="Gene3D" id="1.10.150.50">
    <property type="entry name" value="Transcription Factor, Ets-1"/>
    <property type="match status" value="1"/>
</dbReference>
<dbReference type="Pfam" id="PF08416">
    <property type="entry name" value="PTB"/>
    <property type="match status" value="1"/>
</dbReference>
<dbReference type="SUPFAM" id="SSF50729">
    <property type="entry name" value="PH domain-like"/>
    <property type="match status" value="1"/>
</dbReference>
<evidence type="ECO:0000256" key="3">
    <source>
        <dbReference type="ARBA" id="ARBA00022443"/>
    </source>
</evidence>
<keyword evidence="3 6" id="KW-0728">SH3 domain</keyword>
<comment type="subcellular location">
    <subcellularLocation>
        <location evidence="1">Cytoplasm</location>
    </subcellularLocation>
</comment>
<feature type="compositionally biased region" description="Acidic residues" evidence="7">
    <location>
        <begin position="209"/>
        <end position="224"/>
    </location>
</feature>
<dbReference type="GO" id="GO:1900029">
    <property type="term" value="P:positive regulation of ruffle assembly"/>
    <property type="evidence" value="ECO:0007669"/>
    <property type="project" value="TreeGrafter"/>
</dbReference>
<dbReference type="SUPFAM" id="SSF50044">
    <property type="entry name" value="SH3-domain"/>
    <property type="match status" value="1"/>
</dbReference>
<dbReference type="SUPFAM" id="SSF47769">
    <property type="entry name" value="SAM/Pointed domain"/>
    <property type="match status" value="1"/>
</dbReference>
<dbReference type="GO" id="GO:0007266">
    <property type="term" value="P:Rho protein signal transduction"/>
    <property type="evidence" value="ECO:0007669"/>
    <property type="project" value="TreeGrafter"/>
</dbReference>
<dbReference type="PROSITE" id="PS50002">
    <property type="entry name" value="SH3"/>
    <property type="match status" value="1"/>
</dbReference>
<dbReference type="InterPro" id="IPR011993">
    <property type="entry name" value="PH-like_dom_sf"/>
</dbReference>
<dbReference type="GO" id="GO:0035023">
    <property type="term" value="P:regulation of Rho protein signal transduction"/>
    <property type="evidence" value="ECO:0007669"/>
    <property type="project" value="TreeGrafter"/>
</dbReference>
<dbReference type="GO" id="GO:0032587">
    <property type="term" value="C:ruffle membrane"/>
    <property type="evidence" value="ECO:0007669"/>
    <property type="project" value="TreeGrafter"/>
</dbReference>
<dbReference type="InterPro" id="IPR041418">
    <property type="entry name" value="SAM_3"/>
</dbReference>
<dbReference type="AlphaFoldDB" id="A0AAV2M7C5"/>
<gene>
    <name evidence="9" type="ORF">KC01_LOCUS36029</name>
</gene>
<dbReference type="Proteomes" id="UP001497482">
    <property type="component" value="Chromosome 6"/>
</dbReference>
<evidence type="ECO:0000256" key="2">
    <source>
        <dbReference type="ARBA" id="ARBA00006197"/>
    </source>
</evidence>
<protein>
    <recommendedName>
        <fullName evidence="8">SH3 domain-containing protein</fullName>
    </recommendedName>
</protein>
<evidence type="ECO:0000313" key="9">
    <source>
        <dbReference type="EMBL" id="CAL1609248.1"/>
    </source>
</evidence>
<dbReference type="Pfam" id="PF00018">
    <property type="entry name" value="SH3_1"/>
    <property type="match status" value="1"/>
</dbReference>
<evidence type="ECO:0000259" key="8">
    <source>
        <dbReference type="PROSITE" id="PS50002"/>
    </source>
</evidence>
<dbReference type="InterPro" id="IPR033928">
    <property type="entry name" value="EPS8_PTB"/>
</dbReference>
<dbReference type="EMBL" id="OZ035828">
    <property type="protein sequence ID" value="CAL1609248.1"/>
    <property type="molecule type" value="Genomic_DNA"/>
</dbReference>
<dbReference type="PANTHER" id="PTHR12287:SF22">
    <property type="entry name" value="EPIDERMAL GROWTH FACTOR RECEPTOR KINASE SUBSTRATE 8-LIKE PROTEIN 3"/>
    <property type="match status" value="1"/>
</dbReference>
<keyword evidence="4" id="KW-0963">Cytoplasm</keyword>
<dbReference type="InterPro" id="IPR035462">
    <property type="entry name" value="Eps8_SH3"/>
</dbReference>
<evidence type="ECO:0000256" key="4">
    <source>
        <dbReference type="ARBA" id="ARBA00022490"/>
    </source>
</evidence>
<feature type="domain" description="SH3" evidence="8">
    <location>
        <begin position="449"/>
        <end position="508"/>
    </location>
</feature>
<dbReference type="SMART" id="SM00326">
    <property type="entry name" value="SH3"/>
    <property type="match status" value="1"/>
</dbReference>